<dbReference type="HAMAP" id="MF_00365">
    <property type="entry name" value="RecF"/>
    <property type="match status" value="1"/>
</dbReference>
<dbReference type="InterPro" id="IPR001238">
    <property type="entry name" value="DNA-binding_RecF"/>
</dbReference>
<dbReference type="GO" id="GO:0000731">
    <property type="term" value="P:DNA synthesis involved in DNA repair"/>
    <property type="evidence" value="ECO:0007669"/>
    <property type="project" value="TreeGrafter"/>
</dbReference>
<evidence type="ECO:0000256" key="8">
    <source>
        <dbReference type="ARBA" id="ARBA00023125"/>
    </source>
</evidence>
<dbReference type="GO" id="GO:0006302">
    <property type="term" value="P:double-strand break repair"/>
    <property type="evidence" value="ECO:0007669"/>
    <property type="project" value="TreeGrafter"/>
</dbReference>
<dbReference type="InterPro" id="IPR042174">
    <property type="entry name" value="RecF_2"/>
</dbReference>
<dbReference type="PROSITE" id="PS00617">
    <property type="entry name" value="RECF_1"/>
    <property type="match status" value="1"/>
</dbReference>
<evidence type="ECO:0000256" key="7">
    <source>
        <dbReference type="ARBA" id="ARBA00022840"/>
    </source>
</evidence>
<evidence type="ECO:0000313" key="12">
    <source>
        <dbReference type="EMBL" id="PQJ14702.1"/>
    </source>
</evidence>
<keyword evidence="13" id="KW-1185">Reference proteome</keyword>
<dbReference type="Proteomes" id="UP000239366">
    <property type="component" value="Unassembled WGS sequence"/>
</dbReference>
<dbReference type="PROSITE" id="PS00618">
    <property type="entry name" value="RECF_2"/>
    <property type="match status" value="1"/>
</dbReference>
<evidence type="ECO:0000256" key="1">
    <source>
        <dbReference type="ARBA" id="ARBA00004496"/>
    </source>
</evidence>
<keyword evidence="8 9" id="KW-0238">DNA-binding</keyword>
<evidence type="ECO:0000256" key="5">
    <source>
        <dbReference type="ARBA" id="ARBA00022705"/>
    </source>
</evidence>
<dbReference type="NCBIfam" id="TIGR00611">
    <property type="entry name" value="recf"/>
    <property type="match status" value="1"/>
</dbReference>
<dbReference type="Gene3D" id="1.20.1050.90">
    <property type="entry name" value="RecF/RecN/SMC, N-terminal domain"/>
    <property type="match status" value="1"/>
</dbReference>
<dbReference type="InterPro" id="IPR018078">
    <property type="entry name" value="DNA-binding_RecF_CS"/>
</dbReference>
<evidence type="ECO:0000256" key="9">
    <source>
        <dbReference type="HAMAP-Rule" id="MF_00365"/>
    </source>
</evidence>
<evidence type="ECO:0000256" key="2">
    <source>
        <dbReference type="ARBA" id="ARBA00008016"/>
    </source>
</evidence>
<reference evidence="13" key="1">
    <citation type="submission" date="2016-11" db="EMBL/GenBank/DDBJ databases">
        <title>Trade-off between light-utilization and light-protection in marine flavobacteria.</title>
        <authorList>
            <person name="Kumagai Y."/>
            <person name="Yoshizawa S."/>
            <person name="Kogure K."/>
        </authorList>
    </citation>
    <scope>NUCLEOTIDE SEQUENCE [LARGE SCALE GENOMIC DNA]</scope>
    <source>
        <strain evidence="13">SG-18</strain>
    </source>
</reference>
<dbReference type="GO" id="GO:0003697">
    <property type="term" value="F:single-stranded DNA binding"/>
    <property type="evidence" value="ECO:0007669"/>
    <property type="project" value="UniProtKB-UniRule"/>
</dbReference>
<organism evidence="12 13">
    <name type="scientific">Aureicoccus marinus</name>
    <dbReference type="NCBI Taxonomy" id="754435"/>
    <lineage>
        <taxon>Bacteria</taxon>
        <taxon>Pseudomonadati</taxon>
        <taxon>Bacteroidota</taxon>
        <taxon>Flavobacteriia</taxon>
        <taxon>Flavobacteriales</taxon>
        <taxon>Flavobacteriaceae</taxon>
        <taxon>Aureicoccus</taxon>
    </lineage>
</organism>
<dbReference type="GO" id="GO:0006260">
    <property type="term" value="P:DNA replication"/>
    <property type="evidence" value="ECO:0007669"/>
    <property type="project" value="UniProtKB-UniRule"/>
</dbReference>
<keyword evidence="7 9" id="KW-0067">ATP-binding</keyword>
<keyword evidence="5 9" id="KW-0235">DNA replication</keyword>
<dbReference type="AlphaFoldDB" id="A0A2S7T446"/>
<keyword evidence="6 9" id="KW-0547">Nucleotide-binding</keyword>
<protein>
    <recommendedName>
        <fullName evidence="3 9">DNA replication and repair protein RecF</fullName>
    </recommendedName>
</protein>
<dbReference type="Gene3D" id="3.40.50.300">
    <property type="entry name" value="P-loop containing nucleotide triphosphate hydrolases"/>
    <property type="match status" value="1"/>
</dbReference>
<comment type="function">
    <text evidence="9 10">The RecF protein is involved in DNA metabolism; it is required for DNA replication and normal SOS inducibility. RecF binds preferentially to single-stranded, linear DNA. It also seems to bind ATP.</text>
</comment>
<dbReference type="GO" id="GO:0009432">
    <property type="term" value="P:SOS response"/>
    <property type="evidence" value="ECO:0007669"/>
    <property type="project" value="UniProtKB-UniRule"/>
</dbReference>
<dbReference type="RefSeq" id="WP_105000337.1">
    <property type="nucleotide sequence ID" value="NZ_MQVX01000001.1"/>
</dbReference>
<dbReference type="GO" id="GO:0005524">
    <property type="term" value="F:ATP binding"/>
    <property type="evidence" value="ECO:0007669"/>
    <property type="project" value="UniProtKB-UniRule"/>
</dbReference>
<dbReference type="PANTHER" id="PTHR32182">
    <property type="entry name" value="DNA REPLICATION AND REPAIR PROTEIN RECF"/>
    <property type="match status" value="1"/>
</dbReference>
<dbReference type="InterPro" id="IPR003395">
    <property type="entry name" value="RecF/RecN/SMC_N"/>
</dbReference>
<evidence type="ECO:0000313" key="13">
    <source>
        <dbReference type="Proteomes" id="UP000239366"/>
    </source>
</evidence>
<dbReference type="InterPro" id="IPR027417">
    <property type="entry name" value="P-loop_NTPase"/>
</dbReference>
<accession>A0A2S7T446</accession>
<keyword evidence="9 10" id="KW-0234">DNA repair</keyword>
<comment type="subcellular location">
    <subcellularLocation>
        <location evidence="1 9 10">Cytoplasm</location>
    </subcellularLocation>
</comment>
<dbReference type="EMBL" id="MQVX01000001">
    <property type="protein sequence ID" value="PQJ14702.1"/>
    <property type="molecule type" value="Genomic_DNA"/>
</dbReference>
<proteinExistence type="inferred from homology"/>
<name>A0A2S7T446_9FLAO</name>
<dbReference type="OrthoDB" id="9803889at2"/>
<keyword evidence="9 10" id="KW-0227">DNA damage</keyword>
<feature type="domain" description="RecF/RecN/SMC N-terminal" evidence="11">
    <location>
        <begin position="3"/>
        <end position="345"/>
    </location>
</feature>
<evidence type="ECO:0000256" key="4">
    <source>
        <dbReference type="ARBA" id="ARBA00022490"/>
    </source>
</evidence>
<dbReference type="SUPFAM" id="SSF52540">
    <property type="entry name" value="P-loop containing nucleoside triphosphate hydrolases"/>
    <property type="match status" value="1"/>
</dbReference>
<gene>
    <name evidence="9" type="primary">recF</name>
    <name evidence="12" type="ORF">BST99_02150</name>
</gene>
<evidence type="ECO:0000259" key="11">
    <source>
        <dbReference type="Pfam" id="PF02463"/>
    </source>
</evidence>
<evidence type="ECO:0000256" key="3">
    <source>
        <dbReference type="ARBA" id="ARBA00020170"/>
    </source>
</evidence>
<evidence type="ECO:0000256" key="6">
    <source>
        <dbReference type="ARBA" id="ARBA00022741"/>
    </source>
</evidence>
<keyword evidence="4 9" id="KW-0963">Cytoplasm</keyword>
<comment type="caution">
    <text evidence="12">The sequence shown here is derived from an EMBL/GenBank/DDBJ whole genome shotgun (WGS) entry which is preliminary data.</text>
</comment>
<evidence type="ECO:0000256" key="10">
    <source>
        <dbReference type="RuleBase" id="RU000578"/>
    </source>
</evidence>
<dbReference type="PANTHER" id="PTHR32182:SF0">
    <property type="entry name" value="DNA REPLICATION AND REPAIR PROTEIN RECF"/>
    <property type="match status" value="1"/>
</dbReference>
<sequence length="361" mass="41160">MNIKQLSLLNYKNFDSLELEFSASINCIAGANGIGKTTVLDAIYHLSYGKGYFNPLSTQNIKHGEELFLIEGQFEKNGSTEKISCGFKKGAKKILKRNGKLYDRITEHIGLLPVVMISPADRDLISEGSDVRRKFIDGNISQADSTYLENLLAYQRVLSQRNALLKFFAANHTFDAENLAIYDEQLHFYGSSIYEKRQAFLTEFTPLFLEQYRIISGEKENIALEYHSGLHQKNTLELLQENQAKDRALQYTSVGIHKDDLRFEIEGYPMKKFGSQGQQKSFLIALKLAQFQFLRTQSGTTPILLLDDVFDKLDENRVAQLVKLVKGEEYEQIFITDTHPERTEEIVKATGEGYKMFTLSS</sequence>
<comment type="similarity">
    <text evidence="2 9 10">Belongs to the RecF family.</text>
</comment>
<keyword evidence="9 10" id="KW-0742">SOS response</keyword>
<feature type="binding site" evidence="9">
    <location>
        <begin position="30"/>
        <end position="37"/>
    </location>
    <ligand>
        <name>ATP</name>
        <dbReference type="ChEBI" id="CHEBI:30616"/>
    </ligand>
</feature>
<dbReference type="GO" id="GO:0005737">
    <property type="term" value="C:cytoplasm"/>
    <property type="evidence" value="ECO:0007669"/>
    <property type="project" value="UniProtKB-SubCell"/>
</dbReference>
<dbReference type="Pfam" id="PF02463">
    <property type="entry name" value="SMC_N"/>
    <property type="match status" value="1"/>
</dbReference>